<dbReference type="EMBL" id="JAGRQH010000009">
    <property type="protein sequence ID" value="MBR0560522.1"/>
    <property type="molecule type" value="Genomic_DNA"/>
</dbReference>
<keyword evidence="3 5" id="KW-0238">DNA-binding</keyword>
<dbReference type="GO" id="GO:0003677">
    <property type="term" value="F:DNA binding"/>
    <property type="evidence" value="ECO:0007669"/>
    <property type="project" value="UniProtKB-KW"/>
</dbReference>
<gene>
    <name evidence="5" type="ORF">KB213_10730</name>
</gene>
<dbReference type="SMART" id="SM00411">
    <property type="entry name" value="BHL"/>
    <property type="match status" value="1"/>
</dbReference>
<dbReference type="PRINTS" id="PR01727">
    <property type="entry name" value="DNABINDINGHU"/>
</dbReference>
<reference evidence="5 6" key="1">
    <citation type="submission" date="2021-04" db="EMBL/GenBank/DDBJ databases">
        <title>The complete genome sequence of Neokomagataea sp. TBRC 2177.</title>
        <authorList>
            <person name="Charoenyingcharoen P."/>
            <person name="Yukphan P."/>
        </authorList>
    </citation>
    <scope>NUCLEOTIDE SEQUENCE [LARGE SCALE GENOMIC DNA]</scope>
    <source>
        <strain evidence="5 6">TBRC 2177</strain>
    </source>
</reference>
<protein>
    <submittedName>
        <fullName evidence="5">HU family DNA-binding protein</fullName>
    </submittedName>
</protein>
<name>A0ABS5E9E3_9PROT</name>
<organism evidence="5 6">
    <name type="scientific">Neokomagataea anthophila</name>
    <dbReference type="NCBI Taxonomy" id="2826925"/>
    <lineage>
        <taxon>Bacteria</taxon>
        <taxon>Pseudomonadati</taxon>
        <taxon>Pseudomonadota</taxon>
        <taxon>Alphaproteobacteria</taxon>
        <taxon>Acetobacterales</taxon>
        <taxon>Acetobacteraceae</taxon>
        <taxon>Neokomagataea</taxon>
    </lineage>
</organism>
<comment type="similarity">
    <text evidence="1 4">Belongs to the bacterial histone-like protein family.</text>
</comment>
<proteinExistence type="inferred from homology"/>
<comment type="caution">
    <text evidence="5">The sequence shown here is derived from an EMBL/GenBank/DDBJ whole genome shotgun (WGS) entry which is preliminary data.</text>
</comment>
<evidence type="ECO:0000256" key="4">
    <source>
        <dbReference type="RuleBase" id="RU003939"/>
    </source>
</evidence>
<dbReference type="PANTHER" id="PTHR33175">
    <property type="entry name" value="DNA-BINDING PROTEIN HU"/>
    <property type="match status" value="1"/>
</dbReference>
<evidence type="ECO:0000256" key="3">
    <source>
        <dbReference type="ARBA" id="ARBA00023125"/>
    </source>
</evidence>
<dbReference type="InterPro" id="IPR010992">
    <property type="entry name" value="IHF-like_DNA-bd_dom_sf"/>
</dbReference>
<dbReference type="InterPro" id="IPR000119">
    <property type="entry name" value="Hist_DNA-bd"/>
</dbReference>
<evidence type="ECO:0000256" key="1">
    <source>
        <dbReference type="ARBA" id="ARBA00010529"/>
    </source>
</evidence>
<keyword evidence="6" id="KW-1185">Reference proteome</keyword>
<dbReference type="Gene3D" id="4.10.520.10">
    <property type="entry name" value="IHF-like DNA-binding proteins"/>
    <property type="match status" value="1"/>
</dbReference>
<evidence type="ECO:0000256" key="2">
    <source>
        <dbReference type="ARBA" id="ARBA00023067"/>
    </source>
</evidence>
<dbReference type="Pfam" id="PF00216">
    <property type="entry name" value="Bac_DNA_binding"/>
    <property type="match status" value="1"/>
</dbReference>
<accession>A0ABS5E9E3</accession>
<sequence length="93" mass="10010">MKISELVDQIAHTTKTSKAETRAMLDALVSTITVAAKNGEEVNLPELGKFKVKDTPEREGRKPSTGETITIAASRKLTFTPAKALKEALKASV</sequence>
<dbReference type="Proteomes" id="UP000677812">
    <property type="component" value="Unassembled WGS sequence"/>
</dbReference>
<evidence type="ECO:0000313" key="6">
    <source>
        <dbReference type="Proteomes" id="UP000677812"/>
    </source>
</evidence>
<dbReference type="PANTHER" id="PTHR33175:SF3">
    <property type="entry name" value="DNA-BINDING PROTEIN HU-BETA"/>
    <property type="match status" value="1"/>
</dbReference>
<dbReference type="SUPFAM" id="SSF47729">
    <property type="entry name" value="IHF-like DNA-binding proteins"/>
    <property type="match status" value="1"/>
</dbReference>
<evidence type="ECO:0000313" key="5">
    <source>
        <dbReference type="EMBL" id="MBR0560522.1"/>
    </source>
</evidence>
<dbReference type="CDD" id="cd00591">
    <property type="entry name" value="HU_IHF"/>
    <property type="match status" value="1"/>
</dbReference>
<keyword evidence="2" id="KW-0226">DNA condensation</keyword>